<dbReference type="AlphaFoldDB" id="A0A5N6IPM5"/>
<gene>
    <name evidence="1" type="ORF">BDV30DRAFT_218448</name>
</gene>
<organism evidence="1 2">
    <name type="scientific">Aspergillus minisclerotigenes</name>
    <dbReference type="NCBI Taxonomy" id="656917"/>
    <lineage>
        <taxon>Eukaryota</taxon>
        <taxon>Fungi</taxon>
        <taxon>Dikarya</taxon>
        <taxon>Ascomycota</taxon>
        <taxon>Pezizomycotina</taxon>
        <taxon>Eurotiomycetes</taxon>
        <taxon>Eurotiomycetidae</taxon>
        <taxon>Eurotiales</taxon>
        <taxon>Aspergillaceae</taxon>
        <taxon>Aspergillus</taxon>
        <taxon>Aspergillus subgen. Circumdati</taxon>
    </lineage>
</organism>
<feature type="non-terminal residue" evidence="1">
    <location>
        <position position="1"/>
    </location>
</feature>
<name>A0A5N6IPM5_9EURO</name>
<accession>A0A5N6IPM5</accession>
<dbReference type="Proteomes" id="UP000326289">
    <property type="component" value="Unassembled WGS sequence"/>
</dbReference>
<evidence type="ECO:0000313" key="1">
    <source>
        <dbReference type="EMBL" id="KAB8268416.1"/>
    </source>
</evidence>
<dbReference type="EMBL" id="ML732870">
    <property type="protein sequence ID" value="KAB8268416.1"/>
    <property type="molecule type" value="Genomic_DNA"/>
</dbReference>
<evidence type="ECO:0000313" key="2">
    <source>
        <dbReference type="Proteomes" id="UP000326289"/>
    </source>
</evidence>
<keyword evidence="2" id="KW-1185">Reference proteome</keyword>
<proteinExistence type="predicted"/>
<reference evidence="1 2" key="1">
    <citation type="submission" date="2019-04" db="EMBL/GenBank/DDBJ databases">
        <title>Fungal friends and foes A comparative genomics study of 23 Aspergillus species from section Flavi.</title>
        <authorList>
            <consortium name="DOE Joint Genome Institute"/>
            <person name="Kjaerbolling I."/>
            <person name="Vesth T.C."/>
            <person name="Frisvad J.C."/>
            <person name="Nybo J.L."/>
            <person name="Theobald S."/>
            <person name="Kildgaard S."/>
            <person name="Petersen T.I."/>
            <person name="Kuo A."/>
            <person name="Sato A."/>
            <person name="Lyhne E.K."/>
            <person name="Kogle M.E."/>
            <person name="Wiebenga A."/>
            <person name="Kun R.S."/>
            <person name="Lubbers R.J."/>
            <person name="Makela M.R."/>
            <person name="Barry K."/>
            <person name="Chovatia M."/>
            <person name="Clum A."/>
            <person name="Daum C."/>
            <person name="Haridas S."/>
            <person name="He G."/>
            <person name="LaButti K."/>
            <person name="Lipzen A."/>
            <person name="Mondo S."/>
            <person name="Pangilinan J."/>
            <person name="Riley R."/>
            <person name="Salamov A."/>
            <person name="Simmons B.A."/>
            <person name="Magnuson J.K."/>
            <person name="Henrissat B."/>
            <person name="Mortensen U.H."/>
            <person name="Larsen T.O."/>
            <person name="De vries R.P."/>
            <person name="Grigoriev I.V."/>
            <person name="Machida M."/>
            <person name="Baker S.E."/>
            <person name="Andersen M.R."/>
        </authorList>
    </citation>
    <scope>NUCLEOTIDE SEQUENCE [LARGE SCALE GENOMIC DNA]</scope>
    <source>
        <strain evidence="1 2">CBS 117635</strain>
    </source>
</reference>
<protein>
    <submittedName>
        <fullName evidence="1">Uncharacterized protein</fullName>
    </submittedName>
</protein>
<sequence length="77" mass="9103">SLSLSLRHHSLSPSLVLSPPILTFETQPNPKVLTFEPMTKKEGRNYIPHLIIPQYKTQSFQGRWAPIRRWRVDHHQY</sequence>